<evidence type="ECO:0000313" key="2">
    <source>
        <dbReference type="Proteomes" id="UP001500751"/>
    </source>
</evidence>
<keyword evidence="2" id="KW-1185">Reference proteome</keyword>
<sequence length="183" mass="19246">MTAAGLGGGGRAARVGRAARASRAARAGRAMALAAGIAAAAMACSSTGSANDAHPPSQTSVAGCDVAPDTPPTRILDLSIAQEFYNEHLFADPAPAFTVIRDGKIINTVDFNEWWDKYEGDRRLVLGGETMADWERELMQNAFPDSRKVYASYCAGWRFSTYLSQHTPSPSTTGSAAASSSPT</sequence>
<comment type="caution">
    <text evidence="1">The sequence shown here is derived from an EMBL/GenBank/DDBJ whole genome shotgun (WGS) entry which is preliminary data.</text>
</comment>
<organism evidence="1 2">
    <name type="scientific">Catenulispora yoronensis</name>
    <dbReference type="NCBI Taxonomy" id="450799"/>
    <lineage>
        <taxon>Bacteria</taxon>
        <taxon>Bacillati</taxon>
        <taxon>Actinomycetota</taxon>
        <taxon>Actinomycetes</taxon>
        <taxon>Catenulisporales</taxon>
        <taxon>Catenulisporaceae</taxon>
        <taxon>Catenulispora</taxon>
    </lineage>
</organism>
<gene>
    <name evidence="1" type="ORF">GCM10009839_64520</name>
</gene>
<evidence type="ECO:0000313" key="1">
    <source>
        <dbReference type="EMBL" id="GAA2049603.1"/>
    </source>
</evidence>
<protein>
    <submittedName>
        <fullName evidence="1">Uncharacterized protein</fullName>
    </submittedName>
</protein>
<proteinExistence type="predicted"/>
<dbReference type="Proteomes" id="UP001500751">
    <property type="component" value="Unassembled WGS sequence"/>
</dbReference>
<reference evidence="1 2" key="1">
    <citation type="journal article" date="2019" name="Int. J. Syst. Evol. Microbiol.">
        <title>The Global Catalogue of Microorganisms (GCM) 10K type strain sequencing project: providing services to taxonomists for standard genome sequencing and annotation.</title>
        <authorList>
            <consortium name="The Broad Institute Genomics Platform"/>
            <consortium name="The Broad Institute Genome Sequencing Center for Infectious Disease"/>
            <person name="Wu L."/>
            <person name="Ma J."/>
        </authorList>
    </citation>
    <scope>NUCLEOTIDE SEQUENCE [LARGE SCALE GENOMIC DNA]</scope>
    <source>
        <strain evidence="1 2">JCM 16014</strain>
    </source>
</reference>
<name>A0ABN2V3B1_9ACTN</name>
<dbReference type="EMBL" id="BAAAQN010000047">
    <property type="protein sequence ID" value="GAA2049603.1"/>
    <property type="molecule type" value="Genomic_DNA"/>
</dbReference>
<accession>A0ABN2V3B1</accession>